<dbReference type="SUPFAM" id="SSF48371">
    <property type="entry name" value="ARM repeat"/>
    <property type="match status" value="1"/>
</dbReference>
<comment type="function">
    <text evidence="5">Subunit of the V1 complex of vacuolar(H+)-ATPase (V-ATPase), a multisubunit enzyme composed of a peripheral complex (V1) that hydrolyzes ATP and a membrane integral complex (V0) that translocates protons. V-ATPase is responsible for acidifying and maintaining the pH of intracellular compartments.</text>
</comment>
<reference evidence="8 9" key="1">
    <citation type="journal article" date="2024" name="Nat. Commun.">
        <title>Phylogenomics reveals the evolutionary origins of lichenization in chlorophyte algae.</title>
        <authorList>
            <person name="Puginier C."/>
            <person name="Libourel C."/>
            <person name="Otte J."/>
            <person name="Skaloud P."/>
            <person name="Haon M."/>
            <person name="Grisel S."/>
            <person name="Petersen M."/>
            <person name="Berrin J.G."/>
            <person name="Delaux P.M."/>
            <person name="Dal Grande F."/>
            <person name="Keller J."/>
        </authorList>
    </citation>
    <scope>NUCLEOTIDE SEQUENCE [LARGE SCALE GENOMIC DNA]</scope>
    <source>
        <strain evidence="8 9">SAG 2036</strain>
    </source>
</reference>
<dbReference type="InterPro" id="IPR016024">
    <property type="entry name" value="ARM-type_fold"/>
</dbReference>
<organism evidence="8 9">
    <name type="scientific">Symbiochloris irregularis</name>
    <dbReference type="NCBI Taxonomy" id="706552"/>
    <lineage>
        <taxon>Eukaryota</taxon>
        <taxon>Viridiplantae</taxon>
        <taxon>Chlorophyta</taxon>
        <taxon>core chlorophytes</taxon>
        <taxon>Trebouxiophyceae</taxon>
        <taxon>Trebouxiales</taxon>
        <taxon>Trebouxiaceae</taxon>
        <taxon>Symbiochloris</taxon>
    </lineage>
</organism>
<dbReference type="EMBL" id="JALJOQ010000004">
    <property type="protein sequence ID" value="KAK9813607.1"/>
    <property type="molecule type" value="Genomic_DNA"/>
</dbReference>
<keyword evidence="3 5" id="KW-0375">Hydrogen ion transport</keyword>
<dbReference type="PIRSF" id="PIRSF032184">
    <property type="entry name" value="ATPase_V1_H"/>
    <property type="match status" value="1"/>
</dbReference>
<dbReference type="PANTHER" id="PTHR10698">
    <property type="entry name" value="V-TYPE PROTON ATPASE SUBUNIT H"/>
    <property type="match status" value="1"/>
</dbReference>
<protein>
    <recommendedName>
        <fullName evidence="5">V-type proton ATPase subunit H</fullName>
    </recommendedName>
</protein>
<evidence type="ECO:0000256" key="2">
    <source>
        <dbReference type="ARBA" id="ARBA00022448"/>
    </source>
</evidence>
<feature type="region of interest" description="Disordered" evidence="6">
    <location>
        <begin position="154"/>
        <end position="175"/>
    </location>
</feature>
<evidence type="ECO:0000259" key="7">
    <source>
        <dbReference type="Pfam" id="PF11698"/>
    </source>
</evidence>
<dbReference type="Gene3D" id="1.25.10.10">
    <property type="entry name" value="Leucine-rich Repeat Variant"/>
    <property type="match status" value="1"/>
</dbReference>
<dbReference type="GO" id="GO:0000221">
    <property type="term" value="C:vacuolar proton-transporting V-type ATPase, V1 domain"/>
    <property type="evidence" value="ECO:0007669"/>
    <property type="project" value="UniProtKB-UniRule"/>
</dbReference>
<feature type="domain" description="ATPase V1 complex subunit H C-terminal" evidence="7">
    <location>
        <begin position="356"/>
        <end position="469"/>
    </location>
</feature>
<evidence type="ECO:0000256" key="6">
    <source>
        <dbReference type="SAM" id="MobiDB-lite"/>
    </source>
</evidence>
<evidence type="ECO:0000256" key="4">
    <source>
        <dbReference type="ARBA" id="ARBA00023065"/>
    </source>
</evidence>
<dbReference type="Pfam" id="PF11698">
    <property type="entry name" value="V-ATPase_H_C"/>
    <property type="match status" value="1"/>
</dbReference>
<evidence type="ECO:0000256" key="5">
    <source>
        <dbReference type="PIRNR" id="PIRNR032184"/>
    </source>
</evidence>
<comment type="similarity">
    <text evidence="1 5">Belongs to the V-ATPase H subunit family.</text>
</comment>
<dbReference type="Gene3D" id="1.25.40.150">
    <property type="entry name" value="V-type ATPase, subunit H, C-terminal domain"/>
    <property type="match status" value="1"/>
</dbReference>
<dbReference type="AlphaFoldDB" id="A0AAW1PYU7"/>
<dbReference type="InterPro" id="IPR004908">
    <property type="entry name" value="ATPase_V1-cplx_hsu"/>
</dbReference>
<feature type="compositionally biased region" description="Polar residues" evidence="6">
    <location>
        <begin position="166"/>
        <end position="175"/>
    </location>
</feature>
<dbReference type="InterPro" id="IPR011989">
    <property type="entry name" value="ARM-like"/>
</dbReference>
<keyword evidence="2 5" id="KW-0813">Transport</keyword>
<accession>A0AAW1PYU7</accession>
<gene>
    <name evidence="8" type="ORF">WJX73_010348</name>
</gene>
<dbReference type="Pfam" id="PF03224">
    <property type="entry name" value="V-ATPase_H_N"/>
    <property type="match status" value="1"/>
</dbReference>
<keyword evidence="4 5" id="KW-0406">Ion transport</keyword>
<evidence type="ECO:0000256" key="3">
    <source>
        <dbReference type="ARBA" id="ARBA00022781"/>
    </source>
</evidence>
<name>A0AAW1PYU7_9CHLO</name>
<evidence type="ECO:0000313" key="8">
    <source>
        <dbReference type="EMBL" id="KAK9813607.1"/>
    </source>
</evidence>
<proteinExistence type="inferred from homology"/>
<comment type="subunit">
    <text evidence="5">V-ATPase is a heteromultimeric enzyme made up of two complexes: the ATP-hydrolytic V1 complex and the proton translocation V0 complex.</text>
</comment>
<sequence length="482" mass="53492">MSQRTYDDDARQPTTASLLRRDVPWQTYLTARLISDRDLQLIRAYDKRDWDTKREALKQAGPAHLQAFLTVLRNVTKEDTVQYVLALLDDTLTEQPSAAALFHEQSNSYANNQIDPYTIFLRLLQRTDWFTQEKACKLLAAIIVARPNKVVKEEVAQENGHGPADSASTSQGGSSEAEGVQTQLAGFVEWLCSQLRRPSHPGRSVPTAVAALSQLLRERPARALVYKAGGVQLLAPLIRAGNNFATGNNQLLYEVGLCAWQLSYHQPAAEAMGPASYVPGLVEIVRSAAKEKVVRVATLALSHLLEQDNLDLGPDMVEAGLPKAVAMRKAQPWEDEELKAALDFLESQLAVSLKLLSSFERYKKEVLSGSLDWAPLHTSPQFWKDNAQALTDKDHQLLRVLLKLLESSRSVKTLAVGCNDLGQFITYHPSGRQIVTDLKGKELVMRLMMNSDPEVQKQALLCVQKIMLAKDKAQFLAGESEA</sequence>
<dbReference type="InterPro" id="IPR011987">
    <property type="entry name" value="ATPase_V1-cplx_hsu_C"/>
</dbReference>
<dbReference type="GO" id="GO:0046961">
    <property type="term" value="F:proton-transporting ATPase activity, rotational mechanism"/>
    <property type="evidence" value="ECO:0007669"/>
    <property type="project" value="UniProtKB-UniRule"/>
</dbReference>
<evidence type="ECO:0000313" key="9">
    <source>
        <dbReference type="Proteomes" id="UP001465755"/>
    </source>
</evidence>
<keyword evidence="9" id="KW-1185">Reference proteome</keyword>
<comment type="caution">
    <text evidence="8">The sequence shown here is derived from an EMBL/GenBank/DDBJ whole genome shotgun (WGS) entry which is preliminary data.</text>
</comment>
<dbReference type="InterPro" id="IPR038497">
    <property type="entry name" value="ATPase_V1-cplx_hsu_C_sf"/>
</dbReference>
<evidence type="ECO:0000256" key="1">
    <source>
        <dbReference type="ARBA" id="ARBA00008613"/>
    </source>
</evidence>
<dbReference type="PANTHER" id="PTHR10698:SF0">
    <property type="entry name" value="V-TYPE PROTON ATPASE SUBUNIT H"/>
    <property type="match status" value="1"/>
</dbReference>
<dbReference type="Proteomes" id="UP001465755">
    <property type="component" value="Unassembled WGS sequence"/>
</dbReference>